<dbReference type="SUPFAM" id="SSF50249">
    <property type="entry name" value="Nucleic acid-binding proteins"/>
    <property type="match status" value="2"/>
</dbReference>
<sequence length="267" mass="31228">MNKNKKNNAYNYFASMLMQYNYNLNTGDIVAGKIFSKEKQYFLVAIGDQIVSYLPFDEISLLNEYNKNINDIDLLHTTREFFILNYNINTQKTVVSLKRIEYIRGWQRIKQLQKEDIVFNIPVYKINKGGIITFIEKIQGFIPNSHIFQINTIANNNNLTQKIICNLLLSNEKNNQIILSNKSAMLYLAKHQFKLGEIIYGTIVQIQKYGLFIKIYNILALLHISEISSKYIHNIYNMFKLGNIIKVKIIHINIKQGRLSVSTRYIK</sequence>
<keyword evidence="2" id="KW-0934">Plastid</keyword>
<keyword evidence="2" id="KW-0687">Ribonucleoprotein</keyword>
<feature type="domain" description="S1 motif" evidence="1">
    <location>
        <begin position="196"/>
        <end position="264"/>
    </location>
</feature>
<dbReference type="AlphaFoldDB" id="A0A4D6WNZ8"/>
<dbReference type="SMART" id="SM00316">
    <property type="entry name" value="S1"/>
    <property type="match status" value="3"/>
</dbReference>
<proteinExistence type="predicted"/>
<dbReference type="InterPro" id="IPR012340">
    <property type="entry name" value="NA-bd_OB-fold"/>
</dbReference>
<dbReference type="PROSITE" id="PS50126">
    <property type="entry name" value="S1"/>
    <property type="match status" value="1"/>
</dbReference>
<dbReference type="GO" id="GO:0003676">
    <property type="term" value="F:nucleic acid binding"/>
    <property type="evidence" value="ECO:0007669"/>
    <property type="project" value="InterPro"/>
</dbReference>
<gene>
    <name evidence="2" type="primary">rps1</name>
</gene>
<reference evidence="2" key="1">
    <citation type="journal article" date="2019" name="Mol. Phylogenet. Evol.">
        <title>Morphological evolution and classification of the red algal order Ceramiales inferred using plastid phylogenomics.</title>
        <authorList>
            <person name="Diaz-Tapia P."/>
            <person name="Pasella M.M."/>
            <person name="Verbruggen H."/>
            <person name="Maggs C.A."/>
        </authorList>
    </citation>
    <scope>NUCLEOTIDE SEQUENCE</scope>
    <source>
        <strain evidence="2">PD2927</strain>
    </source>
</reference>
<evidence type="ECO:0000313" key="2">
    <source>
        <dbReference type="EMBL" id="QCI04962.1"/>
    </source>
</evidence>
<dbReference type="PANTHER" id="PTHR47559">
    <property type="entry name" value="OS03G0844900 PROTEIN"/>
    <property type="match status" value="1"/>
</dbReference>
<dbReference type="EMBL" id="MK814616">
    <property type="protein sequence ID" value="QCI04962.1"/>
    <property type="molecule type" value="Genomic_DNA"/>
</dbReference>
<organism evidence="2">
    <name type="scientific">Callithamnion tetricum</name>
    <dbReference type="NCBI Taxonomy" id="193179"/>
    <lineage>
        <taxon>Eukaryota</taxon>
        <taxon>Rhodophyta</taxon>
        <taxon>Florideophyceae</taxon>
        <taxon>Rhodymeniophycidae</taxon>
        <taxon>Ceramiales</taxon>
        <taxon>Callithamniaceae</taxon>
        <taxon>Callithamnion</taxon>
    </lineage>
</organism>
<dbReference type="Pfam" id="PF00575">
    <property type="entry name" value="S1"/>
    <property type="match status" value="1"/>
</dbReference>
<dbReference type="Gene3D" id="2.40.50.140">
    <property type="entry name" value="Nucleic acid-binding proteins"/>
    <property type="match status" value="2"/>
</dbReference>
<name>A0A4D6WNZ8_9FLOR</name>
<reference evidence="2" key="2">
    <citation type="submission" date="2019-04" db="EMBL/GenBank/DDBJ databases">
        <authorList>
            <person name="Pasella M."/>
        </authorList>
    </citation>
    <scope>NUCLEOTIDE SEQUENCE</scope>
    <source>
        <strain evidence="2">PD2927</strain>
    </source>
</reference>
<protein>
    <submittedName>
        <fullName evidence="2">Ribosomal protein S1</fullName>
    </submittedName>
</protein>
<accession>A0A4D6WNZ8</accession>
<geneLocation type="plastid" evidence="2"/>
<dbReference type="InterPro" id="IPR052757">
    <property type="entry name" value="Ribosomal_protein_S1"/>
</dbReference>
<evidence type="ECO:0000259" key="1">
    <source>
        <dbReference type="PROSITE" id="PS50126"/>
    </source>
</evidence>
<dbReference type="InterPro" id="IPR003029">
    <property type="entry name" value="S1_domain"/>
</dbReference>
<keyword evidence="2" id="KW-0689">Ribosomal protein</keyword>
<dbReference type="PANTHER" id="PTHR47559:SF1">
    <property type="entry name" value="OS03G0844900 PROTEIN"/>
    <property type="match status" value="1"/>
</dbReference>
<dbReference type="GO" id="GO:0005840">
    <property type="term" value="C:ribosome"/>
    <property type="evidence" value="ECO:0007669"/>
    <property type="project" value="UniProtKB-KW"/>
</dbReference>